<dbReference type="InterPro" id="IPR036259">
    <property type="entry name" value="MFS_trans_sf"/>
</dbReference>
<evidence type="ECO:0000313" key="12">
    <source>
        <dbReference type="Proteomes" id="UP000325313"/>
    </source>
</evidence>
<feature type="transmembrane region" description="Helical" evidence="6">
    <location>
        <begin position="163"/>
        <end position="185"/>
    </location>
</feature>
<dbReference type="SUPFAM" id="SSF103473">
    <property type="entry name" value="MFS general substrate transporter"/>
    <property type="match status" value="1"/>
</dbReference>
<comment type="caution">
    <text evidence="8">The sequence shown here is derived from an EMBL/GenBank/DDBJ whole genome shotgun (WGS) entry which is preliminary data.</text>
</comment>
<feature type="transmembrane region" description="Helical" evidence="6">
    <location>
        <begin position="276"/>
        <end position="296"/>
    </location>
</feature>
<dbReference type="Proteomes" id="UP000324748">
    <property type="component" value="Unassembled WGS sequence"/>
</dbReference>
<feature type="transmembrane region" description="Helical" evidence="6">
    <location>
        <begin position="316"/>
        <end position="333"/>
    </location>
</feature>
<dbReference type="InterPro" id="IPR020846">
    <property type="entry name" value="MFS_dom"/>
</dbReference>
<dbReference type="Pfam" id="PF07690">
    <property type="entry name" value="MFS_1"/>
    <property type="match status" value="1"/>
</dbReference>
<dbReference type="Proteomes" id="UP000325313">
    <property type="component" value="Unassembled WGS sequence"/>
</dbReference>
<evidence type="ECO:0000256" key="1">
    <source>
        <dbReference type="ARBA" id="ARBA00004141"/>
    </source>
</evidence>
<evidence type="ECO:0000256" key="2">
    <source>
        <dbReference type="ARBA" id="ARBA00022448"/>
    </source>
</evidence>
<sequence>MAMQPGGSARKKSPDNLADSSRALLEKRALLKLDLLIIPMSSLFYFLSYLDRSNLGNVRIVGLQKDLHMSDQDFSMALTVTLIPYILVELPSSLLMRRIGAGVQIPSIVIIWGLVTLLQGLVHSYHVLLTTRFFLGLLEGGLYPALVLYLSMFYSRTELQLRIAFFFSTVCLAGVTSGLLTYAIIKLDGYWGHSGWSWVFLIEGSITSVFGMIGLLLLPSDIKTVKFLTEEEQSIVVSRLQSNDISNLASPTSFTKEFPAKSTSQQFWEALKSPHVVILTAAHFFSAFNISSLAYFSPTIINSFGYSPRATQLYSVPPLALAFVGLLSVSYLSDRYQARGLATICCATLSLLGFVIFYASDNYKVRYGSLFLSTPGTYGVVPSLAAWATNNSAPHSRKATTIALNAISAGLGGLLSIWIFVLGKKPRYYLPTGLSIAFGVLLIVCCVLNILWLNHAQQHKSKKRNEILSRFTIHHSEGGTIQDEGYQNRQELLSAQAWDHLGDQHPDFEYAC</sequence>
<feature type="transmembrane region" description="Helical" evidence="6">
    <location>
        <begin position="108"/>
        <end position="127"/>
    </location>
</feature>
<keyword evidence="11" id="KW-1185">Reference proteome</keyword>
<feature type="transmembrane region" description="Helical" evidence="6">
    <location>
        <begin position="133"/>
        <end position="151"/>
    </location>
</feature>
<dbReference type="GO" id="GO:0016020">
    <property type="term" value="C:membrane"/>
    <property type="evidence" value="ECO:0007669"/>
    <property type="project" value="UniProtKB-SubCell"/>
</dbReference>
<proteinExistence type="predicted"/>
<gene>
    <name evidence="8" type="ORF">PGT21_026809</name>
    <name evidence="9" type="ORF">PGT21_050078</name>
    <name evidence="10" type="ORF">PGTUg99_010209</name>
</gene>
<comment type="subcellular location">
    <subcellularLocation>
        <location evidence="1">Membrane</location>
        <topology evidence="1">Multi-pass membrane protein</topology>
    </subcellularLocation>
</comment>
<dbReference type="EMBL" id="VDEP01000205">
    <property type="protein sequence ID" value="KAA1123948.1"/>
    <property type="molecule type" value="Genomic_DNA"/>
</dbReference>
<dbReference type="AlphaFoldDB" id="A0A5B0MTM5"/>
<dbReference type="EMBL" id="VSWC01000119">
    <property type="protein sequence ID" value="KAA1083124.1"/>
    <property type="molecule type" value="Genomic_DNA"/>
</dbReference>
<evidence type="ECO:0000313" key="8">
    <source>
        <dbReference type="EMBL" id="KAA1079892.1"/>
    </source>
</evidence>
<evidence type="ECO:0000259" key="7">
    <source>
        <dbReference type="PROSITE" id="PS50850"/>
    </source>
</evidence>
<feature type="transmembrane region" description="Helical" evidence="6">
    <location>
        <begin position="29"/>
        <end position="47"/>
    </location>
</feature>
<protein>
    <recommendedName>
        <fullName evidence="7">Major facilitator superfamily (MFS) profile domain-containing protein</fullName>
    </recommendedName>
</protein>
<feature type="transmembrane region" description="Helical" evidence="6">
    <location>
        <begin position="402"/>
        <end position="422"/>
    </location>
</feature>
<keyword evidence="5 6" id="KW-0472">Membrane</keyword>
<organism evidence="8 11">
    <name type="scientific">Puccinia graminis f. sp. tritici</name>
    <dbReference type="NCBI Taxonomy" id="56615"/>
    <lineage>
        <taxon>Eukaryota</taxon>
        <taxon>Fungi</taxon>
        <taxon>Dikarya</taxon>
        <taxon>Basidiomycota</taxon>
        <taxon>Pucciniomycotina</taxon>
        <taxon>Pucciniomycetes</taxon>
        <taxon>Pucciniales</taxon>
        <taxon>Pucciniaceae</taxon>
        <taxon>Puccinia</taxon>
    </lineage>
</organism>
<feature type="transmembrane region" description="Helical" evidence="6">
    <location>
        <begin position="74"/>
        <end position="96"/>
    </location>
</feature>
<dbReference type="PANTHER" id="PTHR43791:SF85">
    <property type="entry name" value="TRANSPORTER, PUTATIVE (AFU_ORTHOLOGUE AFUA_6G00710)-RELATED"/>
    <property type="match status" value="1"/>
</dbReference>
<dbReference type="PANTHER" id="PTHR43791">
    <property type="entry name" value="PERMEASE-RELATED"/>
    <property type="match status" value="1"/>
</dbReference>
<dbReference type="FunFam" id="1.20.1250.20:FF:000018">
    <property type="entry name" value="MFS transporter permease"/>
    <property type="match status" value="1"/>
</dbReference>
<evidence type="ECO:0000313" key="11">
    <source>
        <dbReference type="Proteomes" id="UP000324748"/>
    </source>
</evidence>
<feature type="domain" description="Major facilitator superfamily (MFS) profile" evidence="7">
    <location>
        <begin position="37"/>
        <end position="457"/>
    </location>
</feature>
<evidence type="ECO:0000256" key="4">
    <source>
        <dbReference type="ARBA" id="ARBA00022989"/>
    </source>
</evidence>
<dbReference type="OrthoDB" id="2985014at2759"/>
<keyword evidence="2" id="KW-0813">Transport</keyword>
<feature type="transmembrane region" description="Helical" evidence="6">
    <location>
        <begin position="428"/>
        <end position="453"/>
    </location>
</feature>
<keyword evidence="4 6" id="KW-1133">Transmembrane helix</keyword>
<feature type="transmembrane region" description="Helical" evidence="6">
    <location>
        <begin position="340"/>
        <end position="359"/>
    </location>
</feature>
<feature type="transmembrane region" description="Helical" evidence="6">
    <location>
        <begin position="371"/>
        <end position="390"/>
    </location>
</feature>
<evidence type="ECO:0000256" key="3">
    <source>
        <dbReference type="ARBA" id="ARBA00022692"/>
    </source>
</evidence>
<dbReference type="EMBL" id="VSWC01000132">
    <property type="protein sequence ID" value="KAA1079892.1"/>
    <property type="molecule type" value="Genomic_DNA"/>
</dbReference>
<dbReference type="GO" id="GO:0022857">
    <property type="term" value="F:transmembrane transporter activity"/>
    <property type="evidence" value="ECO:0007669"/>
    <property type="project" value="InterPro"/>
</dbReference>
<evidence type="ECO:0000256" key="6">
    <source>
        <dbReference type="SAM" id="Phobius"/>
    </source>
</evidence>
<reference evidence="11 12" key="1">
    <citation type="submission" date="2019-05" db="EMBL/GenBank/DDBJ databases">
        <title>Emergence of the Ug99 lineage of the wheat stem rust pathogen through somatic hybridization.</title>
        <authorList>
            <person name="Li F."/>
            <person name="Upadhyaya N.M."/>
            <person name="Sperschneider J."/>
            <person name="Matny O."/>
            <person name="Nguyen-Phuc H."/>
            <person name="Mago R."/>
            <person name="Raley C."/>
            <person name="Miller M.E."/>
            <person name="Silverstein K.A.T."/>
            <person name="Henningsen E."/>
            <person name="Hirsch C.D."/>
            <person name="Visser B."/>
            <person name="Pretorius Z.A."/>
            <person name="Steffenson B.J."/>
            <person name="Schwessinger B."/>
            <person name="Dodds P.N."/>
            <person name="Figueroa M."/>
        </authorList>
    </citation>
    <scope>NUCLEOTIDE SEQUENCE [LARGE SCALE GENOMIC DNA]</scope>
    <source>
        <strain evidence="8">21-0</strain>
        <strain evidence="10 12">Ug99</strain>
    </source>
</reference>
<feature type="transmembrane region" description="Helical" evidence="6">
    <location>
        <begin position="197"/>
        <end position="218"/>
    </location>
</feature>
<evidence type="ECO:0000256" key="5">
    <source>
        <dbReference type="ARBA" id="ARBA00023136"/>
    </source>
</evidence>
<evidence type="ECO:0000313" key="10">
    <source>
        <dbReference type="EMBL" id="KAA1123948.1"/>
    </source>
</evidence>
<dbReference type="Gene3D" id="1.20.1250.20">
    <property type="entry name" value="MFS general substrate transporter like domains"/>
    <property type="match status" value="2"/>
</dbReference>
<keyword evidence="3 6" id="KW-0812">Transmembrane</keyword>
<dbReference type="PROSITE" id="PS50850">
    <property type="entry name" value="MFS"/>
    <property type="match status" value="1"/>
</dbReference>
<dbReference type="FunFam" id="1.20.1250.20:FF:000013">
    <property type="entry name" value="MFS general substrate transporter"/>
    <property type="match status" value="1"/>
</dbReference>
<evidence type="ECO:0000313" key="9">
    <source>
        <dbReference type="EMBL" id="KAA1083124.1"/>
    </source>
</evidence>
<accession>A0A5B0MTM5</accession>
<name>A0A5B0MTM5_PUCGR</name>
<dbReference type="InterPro" id="IPR011701">
    <property type="entry name" value="MFS"/>
</dbReference>